<sequence>MFNPLPTGTKKPMSSESLFTYRTLLVISAASVIVFGSTVADAHVNITLAERQASECLTTHTCVCGQPCTFQDCVSGPDVDVNDCTTLSDMLKAKTTIGFIAPSYTTVVETYGSCTFIFENQTPGILEYCWDDFANAGFNNAFSCLTPATTSSGGECGGSINGGDWLVIAEASLTT</sequence>
<proteinExistence type="predicted"/>
<gene>
    <name evidence="1" type="ORF">SISSUDRAFT_1128259</name>
</gene>
<keyword evidence="2" id="KW-1185">Reference proteome</keyword>
<reference evidence="1 2" key="1">
    <citation type="journal article" date="2016" name="Mol. Biol. Evol.">
        <title>Comparative Genomics of Early-Diverging Mushroom-Forming Fungi Provides Insights into the Origins of Lignocellulose Decay Capabilities.</title>
        <authorList>
            <person name="Nagy L.G."/>
            <person name="Riley R."/>
            <person name="Tritt A."/>
            <person name="Adam C."/>
            <person name="Daum C."/>
            <person name="Floudas D."/>
            <person name="Sun H."/>
            <person name="Yadav J.S."/>
            <person name="Pangilinan J."/>
            <person name="Larsson K.H."/>
            <person name="Matsuura K."/>
            <person name="Barry K."/>
            <person name="Labutti K."/>
            <person name="Kuo R."/>
            <person name="Ohm R.A."/>
            <person name="Bhattacharya S.S."/>
            <person name="Shirouzu T."/>
            <person name="Yoshinaga Y."/>
            <person name="Martin F.M."/>
            <person name="Grigoriev I.V."/>
            <person name="Hibbett D.S."/>
        </authorList>
    </citation>
    <scope>NUCLEOTIDE SEQUENCE [LARGE SCALE GENOMIC DNA]</scope>
    <source>
        <strain evidence="1 2">HHB10207 ss-3</strain>
    </source>
</reference>
<accession>A0A166E4U0</accession>
<evidence type="ECO:0000313" key="1">
    <source>
        <dbReference type="EMBL" id="KZT39208.1"/>
    </source>
</evidence>
<dbReference type="AlphaFoldDB" id="A0A166E4U0"/>
<organism evidence="1 2">
    <name type="scientific">Sistotremastrum suecicum HHB10207 ss-3</name>
    <dbReference type="NCBI Taxonomy" id="1314776"/>
    <lineage>
        <taxon>Eukaryota</taxon>
        <taxon>Fungi</taxon>
        <taxon>Dikarya</taxon>
        <taxon>Basidiomycota</taxon>
        <taxon>Agaricomycotina</taxon>
        <taxon>Agaricomycetes</taxon>
        <taxon>Sistotremastrales</taxon>
        <taxon>Sistotremastraceae</taxon>
        <taxon>Sistotremastrum</taxon>
    </lineage>
</organism>
<dbReference type="OrthoDB" id="2990149at2759"/>
<protein>
    <submittedName>
        <fullName evidence="1">Uncharacterized protein</fullName>
    </submittedName>
</protein>
<dbReference type="EMBL" id="KV428050">
    <property type="protein sequence ID" value="KZT39208.1"/>
    <property type="molecule type" value="Genomic_DNA"/>
</dbReference>
<name>A0A166E4U0_9AGAM</name>
<dbReference type="Proteomes" id="UP000076798">
    <property type="component" value="Unassembled WGS sequence"/>
</dbReference>
<evidence type="ECO:0000313" key="2">
    <source>
        <dbReference type="Proteomes" id="UP000076798"/>
    </source>
</evidence>